<evidence type="ECO:0000313" key="2">
    <source>
        <dbReference type="EMBL" id="OXA41516.1"/>
    </source>
</evidence>
<dbReference type="EMBL" id="LNIX01000029">
    <property type="protein sequence ID" value="OXA41516.1"/>
    <property type="molecule type" value="Genomic_DNA"/>
</dbReference>
<evidence type="ECO:0000256" key="1">
    <source>
        <dbReference type="SAM" id="MobiDB-lite"/>
    </source>
</evidence>
<organism evidence="2 3">
    <name type="scientific">Folsomia candida</name>
    <name type="common">Springtail</name>
    <dbReference type="NCBI Taxonomy" id="158441"/>
    <lineage>
        <taxon>Eukaryota</taxon>
        <taxon>Metazoa</taxon>
        <taxon>Ecdysozoa</taxon>
        <taxon>Arthropoda</taxon>
        <taxon>Hexapoda</taxon>
        <taxon>Collembola</taxon>
        <taxon>Entomobryomorpha</taxon>
        <taxon>Isotomoidea</taxon>
        <taxon>Isotomidae</taxon>
        <taxon>Proisotominae</taxon>
        <taxon>Folsomia</taxon>
    </lineage>
</organism>
<name>A0A226DB98_FOLCA</name>
<comment type="caution">
    <text evidence="2">The sequence shown here is derived from an EMBL/GenBank/DDBJ whole genome shotgun (WGS) entry which is preliminary data.</text>
</comment>
<dbReference type="Proteomes" id="UP000198287">
    <property type="component" value="Unassembled WGS sequence"/>
</dbReference>
<keyword evidence="3" id="KW-1185">Reference proteome</keyword>
<feature type="region of interest" description="Disordered" evidence="1">
    <location>
        <begin position="1"/>
        <end position="74"/>
    </location>
</feature>
<reference evidence="2 3" key="1">
    <citation type="submission" date="2015-12" db="EMBL/GenBank/DDBJ databases">
        <title>The genome of Folsomia candida.</title>
        <authorList>
            <person name="Faddeeva A."/>
            <person name="Derks M.F."/>
            <person name="Anvar Y."/>
            <person name="Smit S."/>
            <person name="Van Straalen N."/>
            <person name="Roelofs D."/>
        </authorList>
    </citation>
    <scope>NUCLEOTIDE SEQUENCE [LARGE SCALE GENOMIC DNA]</scope>
    <source>
        <strain evidence="2 3">VU population</strain>
        <tissue evidence="2">Whole body</tissue>
    </source>
</reference>
<accession>A0A226DB98</accession>
<gene>
    <name evidence="2" type="ORF">Fcan01_23833</name>
</gene>
<protein>
    <submittedName>
        <fullName evidence="2">Uncharacterized protein</fullName>
    </submittedName>
</protein>
<dbReference type="AlphaFoldDB" id="A0A226DB98"/>
<evidence type="ECO:0000313" key="3">
    <source>
        <dbReference type="Proteomes" id="UP000198287"/>
    </source>
</evidence>
<proteinExistence type="predicted"/>
<sequence length="154" mass="16524">MATNPLPPNFGASIGQLVRDSLQAAGIGGGGQPSQGQPQPQSGAAPPPNPSPRGATTTRNGTDGRGGHRFEQCTGDITVTTEVIGTKPLTPAEEARARRGAEHLLRHESAETIDMTDEQLQRLVLLKKLRSLREKRRRMEEARQGEGVDDMVII</sequence>
<feature type="compositionally biased region" description="Low complexity" evidence="1">
    <location>
        <begin position="34"/>
        <end position="44"/>
    </location>
</feature>
<feature type="compositionally biased region" description="Low complexity" evidence="1">
    <location>
        <begin position="52"/>
        <end position="61"/>
    </location>
</feature>